<dbReference type="PROSITE" id="PS50994">
    <property type="entry name" value="INTEGRASE"/>
    <property type="match status" value="1"/>
</dbReference>
<name>A0A6P1Y6M7_9SPIR</name>
<dbReference type="Pfam" id="PF13276">
    <property type="entry name" value="HTH_21"/>
    <property type="match status" value="1"/>
</dbReference>
<dbReference type="Gene3D" id="3.30.420.10">
    <property type="entry name" value="Ribonuclease H-like superfamily/Ribonuclease H"/>
    <property type="match status" value="1"/>
</dbReference>
<dbReference type="Pfam" id="PF00665">
    <property type="entry name" value="rve"/>
    <property type="match status" value="1"/>
</dbReference>
<evidence type="ECO:0000313" key="3">
    <source>
        <dbReference type="Proteomes" id="UP000464374"/>
    </source>
</evidence>
<dbReference type="GO" id="GO:0015074">
    <property type="term" value="P:DNA integration"/>
    <property type="evidence" value="ECO:0007669"/>
    <property type="project" value="InterPro"/>
</dbReference>
<dbReference type="KEGG" id="trz:GWP43_08555"/>
<dbReference type="NCBIfam" id="NF033516">
    <property type="entry name" value="transpos_IS3"/>
    <property type="match status" value="1"/>
</dbReference>
<feature type="domain" description="Integrase catalytic" evidence="1">
    <location>
        <begin position="136"/>
        <end position="300"/>
    </location>
</feature>
<gene>
    <name evidence="2" type="ORF">GWP43_08555</name>
</gene>
<dbReference type="PANTHER" id="PTHR46889:SF7">
    <property type="entry name" value="TRANSPOSASE FOR INSERTION SEQUENCE ELEMENT IS904"/>
    <property type="match status" value="1"/>
</dbReference>
<dbReference type="EMBL" id="CP048020">
    <property type="protein sequence ID" value="QHX44542.1"/>
    <property type="molecule type" value="Genomic_DNA"/>
</dbReference>
<dbReference type="InterPro" id="IPR048020">
    <property type="entry name" value="Transpos_IS3"/>
</dbReference>
<dbReference type="InterPro" id="IPR050900">
    <property type="entry name" value="Transposase_IS3/IS150/IS904"/>
</dbReference>
<dbReference type="InterPro" id="IPR001584">
    <property type="entry name" value="Integrase_cat-core"/>
</dbReference>
<dbReference type="GO" id="GO:0003676">
    <property type="term" value="F:nucleic acid binding"/>
    <property type="evidence" value="ECO:0007669"/>
    <property type="project" value="InterPro"/>
</dbReference>
<dbReference type="SUPFAM" id="SSF53098">
    <property type="entry name" value="Ribonuclease H-like"/>
    <property type="match status" value="1"/>
</dbReference>
<accession>A0A6P1Y6M7</accession>
<sequence length="301" mass="34726">MENEVLKSSGILCGKVSECVKIAKIFSQRKISTVCRILGVSRSSYYRQAKEQKEEEKQLEQRIISTFAKHKGNYGRIRIKKALEREHIKVSEWKIARIMKENGLIAKGGRKKGRGKRSKMVQQEKIIKQNVIKDKFAVKEVNKLWSSDISEFKITGGKVYVCGIIDVASRVIVGWSIQLHMREVIVHQALKMACGRHVNVPAERYMHTDGGSQFCSKKTTELIEKAGFIKSMSRPGVPQDNQPIESFWKTMKREMPSIRHMKFEQAKATIVEYIELYYNSERLHSSINYRIPNEAYQQLSI</sequence>
<dbReference type="AlphaFoldDB" id="A0A6P1Y6M7"/>
<dbReference type="InterPro" id="IPR012337">
    <property type="entry name" value="RNaseH-like_sf"/>
</dbReference>
<proteinExistence type="predicted"/>
<dbReference type="InterPro" id="IPR036397">
    <property type="entry name" value="RNaseH_sf"/>
</dbReference>
<dbReference type="Pfam" id="PF13333">
    <property type="entry name" value="rve_2"/>
    <property type="match status" value="1"/>
</dbReference>
<organism evidence="2 3">
    <name type="scientific">Treponema vincentii</name>
    <dbReference type="NCBI Taxonomy" id="69710"/>
    <lineage>
        <taxon>Bacteria</taxon>
        <taxon>Pseudomonadati</taxon>
        <taxon>Spirochaetota</taxon>
        <taxon>Spirochaetia</taxon>
        <taxon>Spirochaetales</taxon>
        <taxon>Treponemataceae</taxon>
        <taxon>Treponema</taxon>
    </lineage>
</organism>
<evidence type="ECO:0000313" key="2">
    <source>
        <dbReference type="EMBL" id="QHX44542.1"/>
    </source>
</evidence>
<dbReference type="PANTHER" id="PTHR46889">
    <property type="entry name" value="TRANSPOSASE INSF FOR INSERTION SEQUENCE IS3B-RELATED"/>
    <property type="match status" value="1"/>
</dbReference>
<dbReference type="Proteomes" id="UP000464374">
    <property type="component" value="Chromosome"/>
</dbReference>
<dbReference type="InterPro" id="IPR025948">
    <property type="entry name" value="HTH-like_dom"/>
</dbReference>
<reference evidence="2 3" key="1">
    <citation type="submission" date="2020-01" db="EMBL/GenBank/DDBJ databases">
        <title>Complete genome sequence of a human oral phylogroup 1 Treponema sp. strain ATCC 700766, originally isolated from periodontitis dental plaque.</title>
        <authorList>
            <person name="Chan Y."/>
            <person name="Huo Y.-B."/>
            <person name="Yu X.-L."/>
            <person name="Zeng H."/>
            <person name="Leung W.-K."/>
            <person name="Watt R.M."/>
        </authorList>
    </citation>
    <scope>NUCLEOTIDE SEQUENCE [LARGE SCALE GENOMIC DNA]</scope>
    <source>
        <strain evidence="2 3">OMZ 804</strain>
    </source>
</reference>
<dbReference type="RefSeq" id="WP_162664819.1">
    <property type="nucleotide sequence ID" value="NZ_CP048020.1"/>
</dbReference>
<protein>
    <submittedName>
        <fullName evidence="2">IS3 family transposase</fullName>
    </submittedName>
</protein>
<evidence type="ECO:0000259" key="1">
    <source>
        <dbReference type="PROSITE" id="PS50994"/>
    </source>
</evidence>